<dbReference type="EMBL" id="JBHSQV010000035">
    <property type="protein sequence ID" value="MFC5986060.1"/>
    <property type="molecule type" value="Genomic_DNA"/>
</dbReference>
<dbReference type="PANTHER" id="PTHR11645:SF49">
    <property type="entry name" value="PYRROLINE-5-CARBOXYLATE REDUCTASE 1"/>
    <property type="match status" value="1"/>
</dbReference>
<organism evidence="7 8">
    <name type="scientific">Marinicrinis lubricantis</name>
    <dbReference type="NCBI Taxonomy" id="2086470"/>
    <lineage>
        <taxon>Bacteria</taxon>
        <taxon>Bacillati</taxon>
        <taxon>Bacillota</taxon>
        <taxon>Bacilli</taxon>
        <taxon>Bacillales</taxon>
        <taxon>Paenibacillaceae</taxon>
    </lineage>
</organism>
<protein>
    <recommendedName>
        <fullName evidence="2 3">Pyrroline-5-carboxylate reductase</fullName>
        <shortName evidence="2">P5C reductase</shortName>
        <shortName evidence="2">P5CR</shortName>
        <ecNumber evidence="2 3">1.5.1.2</ecNumber>
    </recommendedName>
    <alternativeName>
        <fullName evidence="2">PCA reductase</fullName>
    </alternativeName>
</protein>
<keyword evidence="2 4" id="KW-0560">Oxidoreductase</keyword>
<dbReference type="SUPFAM" id="SSF51735">
    <property type="entry name" value="NAD(P)-binding Rossmann-fold domains"/>
    <property type="match status" value="1"/>
</dbReference>
<evidence type="ECO:0000256" key="4">
    <source>
        <dbReference type="RuleBase" id="RU003903"/>
    </source>
</evidence>
<comment type="subcellular location">
    <subcellularLocation>
        <location evidence="2">Cytoplasm</location>
    </subcellularLocation>
</comment>
<evidence type="ECO:0000256" key="3">
    <source>
        <dbReference type="NCBIfam" id="TIGR00112"/>
    </source>
</evidence>
<dbReference type="Gene3D" id="3.40.50.720">
    <property type="entry name" value="NAD(P)-binding Rossmann-like Domain"/>
    <property type="match status" value="1"/>
</dbReference>
<evidence type="ECO:0000313" key="8">
    <source>
        <dbReference type="Proteomes" id="UP001596250"/>
    </source>
</evidence>
<evidence type="ECO:0000259" key="5">
    <source>
        <dbReference type="Pfam" id="PF03807"/>
    </source>
</evidence>
<dbReference type="Pfam" id="PF14748">
    <property type="entry name" value="P5CR_dimer"/>
    <property type="match status" value="1"/>
</dbReference>
<gene>
    <name evidence="2 7" type="primary">proC</name>
    <name evidence="7" type="ORF">ACFPXP_06400</name>
</gene>
<dbReference type="PROSITE" id="PS00521">
    <property type="entry name" value="P5CR"/>
    <property type="match status" value="1"/>
</dbReference>
<keyword evidence="2 4" id="KW-0521">NADP</keyword>
<keyword evidence="2 4" id="KW-0028">Amino-acid biosynthesis</keyword>
<evidence type="ECO:0000256" key="1">
    <source>
        <dbReference type="ARBA" id="ARBA00005525"/>
    </source>
</evidence>
<dbReference type="NCBIfam" id="TIGR00112">
    <property type="entry name" value="proC"/>
    <property type="match status" value="1"/>
</dbReference>
<dbReference type="Proteomes" id="UP001596250">
    <property type="component" value="Unassembled WGS sequence"/>
</dbReference>
<comment type="function">
    <text evidence="2">Catalyzes the reduction of 1-pyrroline-5-carboxylate (PCA) to L-proline.</text>
</comment>
<dbReference type="InterPro" id="IPR029036">
    <property type="entry name" value="P5CR_dimer"/>
</dbReference>
<dbReference type="HAMAP" id="MF_01925">
    <property type="entry name" value="P5C_reductase"/>
    <property type="match status" value="1"/>
</dbReference>
<dbReference type="Gene3D" id="1.10.3730.10">
    <property type="entry name" value="ProC C-terminal domain-like"/>
    <property type="match status" value="1"/>
</dbReference>
<name>A0ABW1ILV3_9BACL</name>
<comment type="catalytic activity">
    <reaction evidence="2 4">
        <text>L-proline + NADP(+) = (S)-1-pyrroline-5-carboxylate + NADPH + 2 H(+)</text>
        <dbReference type="Rhea" id="RHEA:14109"/>
        <dbReference type="ChEBI" id="CHEBI:15378"/>
        <dbReference type="ChEBI" id="CHEBI:17388"/>
        <dbReference type="ChEBI" id="CHEBI:57783"/>
        <dbReference type="ChEBI" id="CHEBI:58349"/>
        <dbReference type="ChEBI" id="CHEBI:60039"/>
        <dbReference type="EC" id="1.5.1.2"/>
    </reaction>
</comment>
<keyword evidence="2" id="KW-0963">Cytoplasm</keyword>
<dbReference type="PANTHER" id="PTHR11645">
    <property type="entry name" value="PYRROLINE-5-CARBOXYLATE REDUCTASE"/>
    <property type="match status" value="1"/>
</dbReference>
<dbReference type="Pfam" id="PF03807">
    <property type="entry name" value="F420_oxidored"/>
    <property type="match status" value="1"/>
</dbReference>
<keyword evidence="8" id="KW-1185">Reference proteome</keyword>
<comment type="similarity">
    <text evidence="1 2 4">Belongs to the pyrroline-5-carboxylate reductase family.</text>
</comment>
<feature type="domain" description="Pyrroline-5-carboxylate reductase catalytic N-terminal" evidence="5">
    <location>
        <begin position="10"/>
        <end position="109"/>
    </location>
</feature>
<dbReference type="RefSeq" id="WP_379893380.1">
    <property type="nucleotide sequence ID" value="NZ_CBCSCT010000004.1"/>
</dbReference>
<dbReference type="InterPro" id="IPR053790">
    <property type="entry name" value="P5CR-like_CS"/>
</dbReference>
<comment type="caution">
    <text evidence="7">The sequence shown here is derived from an EMBL/GenBank/DDBJ whole genome shotgun (WGS) entry which is preliminary data.</text>
</comment>
<dbReference type="EC" id="1.5.1.2" evidence="2 3"/>
<dbReference type="SUPFAM" id="SSF48179">
    <property type="entry name" value="6-phosphogluconate dehydrogenase C-terminal domain-like"/>
    <property type="match status" value="1"/>
</dbReference>
<evidence type="ECO:0000259" key="6">
    <source>
        <dbReference type="Pfam" id="PF14748"/>
    </source>
</evidence>
<reference evidence="8" key="1">
    <citation type="journal article" date="2019" name="Int. J. Syst. Evol. Microbiol.">
        <title>The Global Catalogue of Microorganisms (GCM) 10K type strain sequencing project: providing services to taxonomists for standard genome sequencing and annotation.</title>
        <authorList>
            <consortium name="The Broad Institute Genomics Platform"/>
            <consortium name="The Broad Institute Genome Sequencing Center for Infectious Disease"/>
            <person name="Wu L."/>
            <person name="Ma J."/>
        </authorList>
    </citation>
    <scope>NUCLEOTIDE SEQUENCE [LARGE SCALE GENOMIC DNA]</scope>
    <source>
        <strain evidence="8">CCM 8749</strain>
    </source>
</reference>
<dbReference type="GO" id="GO:0004735">
    <property type="term" value="F:pyrroline-5-carboxylate reductase activity"/>
    <property type="evidence" value="ECO:0007669"/>
    <property type="project" value="UniProtKB-EC"/>
</dbReference>
<feature type="domain" description="Pyrroline-5-carboxylate reductase dimerisation" evidence="6">
    <location>
        <begin position="172"/>
        <end position="276"/>
    </location>
</feature>
<proteinExistence type="inferred from homology"/>
<keyword evidence="2 4" id="KW-0641">Proline biosynthesis</keyword>
<evidence type="ECO:0000313" key="7">
    <source>
        <dbReference type="EMBL" id="MFC5986060.1"/>
    </source>
</evidence>
<dbReference type="InterPro" id="IPR028939">
    <property type="entry name" value="P5C_Rdtase_cat_N"/>
</dbReference>
<comment type="catalytic activity">
    <reaction evidence="2">
        <text>L-proline + NAD(+) = (S)-1-pyrroline-5-carboxylate + NADH + 2 H(+)</text>
        <dbReference type="Rhea" id="RHEA:14105"/>
        <dbReference type="ChEBI" id="CHEBI:15378"/>
        <dbReference type="ChEBI" id="CHEBI:17388"/>
        <dbReference type="ChEBI" id="CHEBI:57540"/>
        <dbReference type="ChEBI" id="CHEBI:57945"/>
        <dbReference type="ChEBI" id="CHEBI:60039"/>
        <dbReference type="EC" id="1.5.1.2"/>
    </reaction>
</comment>
<accession>A0ABW1ILV3</accession>
<dbReference type="PIRSF" id="PIRSF000193">
    <property type="entry name" value="Pyrrol-5-carb_rd"/>
    <property type="match status" value="1"/>
</dbReference>
<dbReference type="InterPro" id="IPR008927">
    <property type="entry name" value="6-PGluconate_DH-like_C_sf"/>
</dbReference>
<comment type="pathway">
    <text evidence="2 4">Amino-acid biosynthesis; L-proline biosynthesis; L-proline from L-glutamate 5-semialdehyde: step 1/1.</text>
</comment>
<dbReference type="InterPro" id="IPR036291">
    <property type="entry name" value="NAD(P)-bd_dom_sf"/>
</dbReference>
<evidence type="ECO:0000256" key="2">
    <source>
        <dbReference type="HAMAP-Rule" id="MF_01925"/>
    </source>
</evidence>
<dbReference type="InterPro" id="IPR000304">
    <property type="entry name" value="Pyrroline-COOH_reductase"/>
</dbReference>
<sequence length="288" mass="31003">MAKPILANKKICFVGAGAMAEAILRGVIDKGIAHADHVFVVNRHNQNRLQELRRTYGVQIHSDKKVQERFIADADIVLLAMKPKDVEEALGQIKASVHKPQLIISVIAGLSIQSMLQYLESDLAIARTMPNTSSTIGLGATGISFSAQVTEDQRSMTMAIFEAIGIAEVVEEPLLEVVTGVSGSGPAYVYYFIEQLVEAAVEGGLSLETAKKLAVQTVLGAASMVQETGEEPAVLRKKVTSPNGTTQAALEKMDELGFPNAVKQAVHRSSERARELGALMEIRPKEKG</sequence>